<sequence length="620" mass="69094">MGGIPSSKLGDADKQKDGVLPVGIIGAGIGGLYTALMLDFLGISYEVLEAKSHSGGRLFTHHFKNGKFYDYYDVGAMRFPLPKKDGQGKYEDGVMKRLAKLFEYPKLNTGGELQLESKLRPYFFKASSTGTGKGFLYFNGVRALNDPSAQCTFHAEEMGVPDVYIKVGVERIVDDVVQPFAKGLLDDLKTGSTSGWDCMMQFDKHSMRSYLTMCYIPSKELDLPEEHLSTSVINWLETFDKSSGWYDRALTETVLEALAFAKVGDETPVDWKCLDGGSQVLTTTMETYLQGVNGKKAIQFEKLVTAIAPADASDTKSPLNVTVDGEQQPRSYEHVISTLPIPCLRTIDISQCNLSVLQTNSLRELEYGPSIKIGIQFKSPWWTTAKDENDNPLDIIGGQSFTDLPIRTVVYPSYGTNTATPSTVLIASYCWTNDAERLGALIRTGEKRFDCLLKDMVLRDLAAVHNVSKEFLEGEFVDWHLWDWNHDPYTMGAFAFFGPGQYETLYNCMNLPATNGRLHFAGEALSVRHAWVVGALDSAWKAVHEYLILTHPSKLEAFFKEFGKSWDWFTPPAPQEDHDGKQEEGGEEKLPGAPAIPGTGLENNLLFQHMVSFRPELFNF</sequence>
<proteinExistence type="predicted"/>
<accession>A0A5C3LVX5</accession>
<dbReference type="Pfam" id="PF01593">
    <property type="entry name" value="Amino_oxidase"/>
    <property type="match status" value="1"/>
</dbReference>
<evidence type="ECO:0000313" key="4">
    <source>
        <dbReference type="Proteomes" id="UP000308652"/>
    </source>
</evidence>
<dbReference type="PANTHER" id="PTHR10742:SF342">
    <property type="entry name" value="AMINE OXIDASE"/>
    <property type="match status" value="1"/>
</dbReference>
<dbReference type="InterPro" id="IPR036188">
    <property type="entry name" value="FAD/NAD-bd_sf"/>
</dbReference>
<dbReference type="InterPro" id="IPR002937">
    <property type="entry name" value="Amino_oxidase"/>
</dbReference>
<reference evidence="3 4" key="1">
    <citation type="journal article" date="2019" name="Nat. Ecol. Evol.">
        <title>Megaphylogeny resolves global patterns of mushroom evolution.</title>
        <authorList>
            <person name="Varga T."/>
            <person name="Krizsan K."/>
            <person name="Foldi C."/>
            <person name="Dima B."/>
            <person name="Sanchez-Garcia M."/>
            <person name="Sanchez-Ramirez S."/>
            <person name="Szollosi G.J."/>
            <person name="Szarkandi J.G."/>
            <person name="Papp V."/>
            <person name="Albert L."/>
            <person name="Andreopoulos W."/>
            <person name="Angelini C."/>
            <person name="Antonin V."/>
            <person name="Barry K.W."/>
            <person name="Bougher N.L."/>
            <person name="Buchanan P."/>
            <person name="Buyck B."/>
            <person name="Bense V."/>
            <person name="Catcheside P."/>
            <person name="Chovatia M."/>
            <person name="Cooper J."/>
            <person name="Damon W."/>
            <person name="Desjardin D."/>
            <person name="Finy P."/>
            <person name="Geml J."/>
            <person name="Haridas S."/>
            <person name="Hughes K."/>
            <person name="Justo A."/>
            <person name="Karasinski D."/>
            <person name="Kautmanova I."/>
            <person name="Kiss B."/>
            <person name="Kocsube S."/>
            <person name="Kotiranta H."/>
            <person name="LaButti K.M."/>
            <person name="Lechner B.E."/>
            <person name="Liimatainen K."/>
            <person name="Lipzen A."/>
            <person name="Lukacs Z."/>
            <person name="Mihaltcheva S."/>
            <person name="Morgado L.N."/>
            <person name="Niskanen T."/>
            <person name="Noordeloos M.E."/>
            <person name="Ohm R.A."/>
            <person name="Ortiz-Santana B."/>
            <person name="Ovrebo C."/>
            <person name="Racz N."/>
            <person name="Riley R."/>
            <person name="Savchenko A."/>
            <person name="Shiryaev A."/>
            <person name="Soop K."/>
            <person name="Spirin V."/>
            <person name="Szebenyi C."/>
            <person name="Tomsovsky M."/>
            <person name="Tulloss R.E."/>
            <person name="Uehling J."/>
            <person name="Grigoriev I.V."/>
            <person name="Vagvolgyi C."/>
            <person name="Papp T."/>
            <person name="Martin F.M."/>
            <person name="Miettinen O."/>
            <person name="Hibbett D.S."/>
            <person name="Nagy L.G."/>
        </authorList>
    </citation>
    <scope>NUCLEOTIDE SEQUENCE [LARGE SCALE GENOMIC DNA]</scope>
    <source>
        <strain evidence="3 4">CBS 166.37</strain>
    </source>
</reference>
<gene>
    <name evidence="3" type="ORF">BDQ12DRAFT_609672</name>
</gene>
<dbReference type="PANTHER" id="PTHR10742">
    <property type="entry name" value="FLAVIN MONOAMINE OXIDASE"/>
    <property type="match status" value="1"/>
</dbReference>
<name>A0A5C3LVX5_9AGAR</name>
<dbReference type="Proteomes" id="UP000308652">
    <property type="component" value="Unassembled WGS sequence"/>
</dbReference>
<feature type="region of interest" description="Disordered" evidence="1">
    <location>
        <begin position="573"/>
        <end position="595"/>
    </location>
</feature>
<feature type="compositionally biased region" description="Basic and acidic residues" evidence="1">
    <location>
        <begin position="575"/>
        <end position="590"/>
    </location>
</feature>
<dbReference type="AlphaFoldDB" id="A0A5C3LVX5"/>
<dbReference type="Gene3D" id="1.10.10.1620">
    <property type="match status" value="1"/>
</dbReference>
<dbReference type="GO" id="GO:0009063">
    <property type="term" value="P:amino acid catabolic process"/>
    <property type="evidence" value="ECO:0007669"/>
    <property type="project" value="TreeGrafter"/>
</dbReference>
<dbReference type="SUPFAM" id="SSF51905">
    <property type="entry name" value="FAD/NAD(P)-binding domain"/>
    <property type="match status" value="1"/>
</dbReference>
<dbReference type="Gene3D" id="3.90.660.10">
    <property type="match status" value="1"/>
</dbReference>
<dbReference type="OrthoDB" id="7777654at2759"/>
<evidence type="ECO:0000256" key="1">
    <source>
        <dbReference type="SAM" id="MobiDB-lite"/>
    </source>
</evidence>
<dbReference type="STRING" id="68775.A0A5C3LVX5"/>
<evidence type="ECO:0000313" key="3">
    <source>
        <dbReference type="EMBL" id="TFK36513.1"/>
    </source>
</evidence>
<dbReference type="Gene3D" id="3.50.50.60">
    <property type="entry name" value="FAD/NAD(P)-binding domain"/>
    <property type="match status" value="1"/>
</dbReference>
<protein>
    <recommendedName>
        <fullName evidence="2">Amine oxidase domain-containing protein</fullName>
    </recommendedName>
</protein>
<keyword evidence="4" id="KW-1185">Reference proteome</keyword>
<dbReference type="EMBL" id="ML213613">
    <property type="protein sequence ID" value="TFK36513.1"/>
    <property type="molecule type" value="Genomic_DNA"/>
</dbReference>
<evidence type="ECO:0000259" key="2">
    <source>
        <dbReference type="Pfam" id="PF01593"/>
    </source>
</evidence>
<organism evidence="3 4">
    <name type="scientific">Crucibulum laeve</name>
    <dbReference type="NCBI Taxonomy" id="68775"/>
    <lineage>
        <taxon>Eukaryota</taxon>
        <taxon>Fungi</taxon>
        <taxon>Dikarya</taxon>
        <taxon>Basidiomycota</taxon>
        <taxon>Agaricomycotina</taxon>
        <taxon>Agaricomycetes</taxon>
        <taxon>Agaricomycetidae</taxon>
        <taxon>Agaricales</taxon>
        <taxon>Agaricineae</taxon>
        <taxon>Nidulariaceae</taxon>
        <taxon>Crucibulum</taxon>
    </lineage>
</organism>
<dbReference type="SUPFAM" id="SSF54373">
    <property type="entry name" value="FAD-linked reductases, C-terminal domain"/>
    <property type="match status" value="1"/>
</dbReference>
<dbReference type="GO" id="GO:0001716">
    <property type="term" value="F:L-amino-acid oxidase activity"/>
    <property type="evidence" value="ECO:0007669"/>
    <property type="project" value="TreeGrafter"/>
</dbReference>
<dbReference type="InterPro" id="IPR050281">
    <property type="entry name" value="Flavin_monoamine_oxidase"/>
</dbReference>
<feature type="domain" description="Amine oxidase" evidence="2">
    <location>
        <begin position="29"/>
        <end position="543"/>
    </location>
</feature>